<name>A0A549T0B1_9HYPH</name>
<evidence type="ECO:0000313" key="1">
    <source>
        <dbReference type="EMBL" id="TRL35322.1"/>
    </source>
</evidence>
<reference evidence="1 2" key="1">
    <citation type="submission" date="2019-07" db="EMBL/GenBank/DDBJ databases">
        <title>Ln-dependent methylotrophs.</title>
        <authorList>
            <person name="Tani A."/>
        </authorList>
    </citation>
    <scope>NUCLEOTIDE SEQUENCE [LARGE SCALE GENOMIC DNA]</scope>
    <source>
        <strain evidence="1 2">SM12</strain>
    </source>
</reference>
<accession>A0A549T0B1</accession>
<evidence type="ECO:0000313" key="2">
    <source>
        <dbReference type="Proteomes" id="UP000316801"/>
    </source>
</evidence>
<feature type="non-terminal residue" evidence="1">
    <location>
        <position position="138"/>
    </location>
</feature>
<gene>
    <name evidence="1" type="ORF">FNA46_20230</name>
</gene>
<organism evidence="1 2">
    <name type="scientific">Rhizobium straminoryzae</name>
    <dbReference type="NCBI Taxonomy" id="1387186"/>
    <lineage>
        <taxon>Bacteria</taxon>
        <taxon>Pseudomonadati</taxon>
        <taxon>Pseudomonadota</taxon>
        <taxon>Alphaproteobacteria</taxon>
        <taxon>Hyphomicrobiales</taxon>
        <taxon>Rhizobiaceae</taxon>
        <taxon>Rhizobium/Agrobacterium group</taxon>
        <taxon>Rhizobium</taxon>
    </lineage>
</organism>
<dbReference type="EMBL" id="VJMG01000066">
    <property type="protein sequence ID" value="TRL35322.1"/>
    <property type="molecule type" value="Genomic_DNA"/>
</dbReference>
<proteinExistence type="predicted"/>
<dbReference type="Proteomes" id="UP000316801">
    <property type="component" value="Unassembled WGS sequence"/>
</dbReference>
<sequence length="138" mass="14691">MAPGADAGQDDPIVQLAPLLRGVSRRHDAIAAQITRKILHGQPQIESSLRIQQAKRRGPPKTFTINPSMFAAAIGALTAVARAGASEHDDVQRHFNFLRELVQKVVIAPSADGKSAELTIHGRLAGVLASMQVTCSPD</sequence>
<comment type="caution">
    <text evidence="1">The sequence shown here is derived from an EMBL/GenBank/DDBJ whole genome shotgun (WGS) entry which is preliminary data.</text>
</comment>
<keyword evidence="2" id="KW-1185">Reference proteome</keyword>
<dbReference type="RefSeq" id="WP_143127022.1">
    <property type="nucleotide sequence ID" value="NZ_VJMG01000066.1"/>
</dbReference>
<protein>
    <submittedName>
        <fullName evidence="1">Uncharacterized protein</fullName>
    </submittedName>
</protein>
<dbReference type="AlphaFoldDB" id="A0A549T0B1"/>